<evidence type="ECO:0000256" key="12">
    <source>
        <dbReference type="RuleBase" id="RU364052"/>
    </source>
</evidence>
<keyword evidence="12" id="KW-0963">Cytoplasm</keyword>
<comment type="function">
    <text evidence="3 12">Involved in coproporphyrin-dependent heme b biosynthesis. Catalyzes the oxidation of coproporphyrinogen III to coproporphyrin III.</text>
</comment>
<dbReference type="AlphaFoldDB" id="A0A225C5I1"/>
<keyword evidence="8 12" id="KW-0285">Flavoprotein</keyword>
<comment type="subcellular location">
    <subcellularLocation>
        <location evidence="12">Cytoplasm</location>
    </subcellularLocation>
</comment>
<comment type="cofactor">
    <cofactor evidence="2 12">
        <name>FAD</name>
        <dbReference type="ChEBI" id="CHEBI:57692"/>
    </cofactor>
</comment>
<dbReference type="RefSeq" id="WP_094126421.1">
    <property type="nucleotide sequence ID" value="NZ_CP040788.1"/>
</dbReference>
<dbReference type="InterPro" id="IPR050464">
    <property type="entry name" value="Zeta_carotene_desat/Oxidored"/>
</dbReference>
<evidence type="ECO:0000256" key="3">
    <source>
        <dbReference type="ARBA" id="ARBA00002185"/>
    </source>
</evidence>
<evidence type="ECO:0000256" key="8">
    <source>
        <dbReference type="ARBA" id="ARBA00022630"/>
    </source>
</evidence>
<evidence type="ECO:0000256" key="10">
    <source>
        <dbReference type="ARBA" id="ARBA00023002"/>
    </source>
</evidence>
<keyword evidence="15" id="KW-1185">Reference proteome</keyword>
<dbReference type="UniPathway" id="UPA00252"/>
<dbReference type="InterPro" id="IPR004572">
    <property type="entry name" value="Protoporphyrinogen_oxidase"/>
</dbReference>
<evidence type="ECO:0000256" key="11">
    <source>
        <dbReference type="ARBA" id="ARBA00023133"/>
    </source>
</evidence>
<gene>
    <name evidence="14" type="ORF">B5P24_02775</name>
</gene>
<dbReference type="GO" id="GO:0004729">
    <property type="term" value="F:oxygen-dependent protoporphyrinogen oxidase activity"/>
    <property type="evidence" value="ECO:0007669"/>
    <property type="project" value="UniProtKB-UniRule"/>
</dbReference>
<dbReference type="EMBL" id="MZMQ01000001">
    <property type="protein sequence ID" value="OQJ62028.1"/>
    <property type="molecule type" value="Genomic_DNA"/>
</dbReference>
<dbReference type="InterPro" id="IPR002937">
    <property type="entry name" value="Amino_oxidase"/>
</dbReference>
<dbReference type="EC" id="1.3.3.15" evidence="6 12"/>
<keyword evidence="11 12" id="KW-0350">Heme biosynthesis</keyword>
<evidence type="ECO:0000256" key="1">
    <source>
        <dbReference type="ARBA" id="ARBA00001755"/>
    </source>
</evidence>
<evidence type="ECO:0000256" key="6">
    <source>
        <dbReference type="ARBA" id="ARBA00012402"/>
    </source>
</evidence>
<evidence type="ECO:0000313" key="15">
    <source>
        <dbReference type="Proteomes" id="UP000215316"/>
    </source>
</evidence>
<feature type="domain" description="Amine oxidase" evidence="13">
    <location>
        <begin position="25"/>
        <end position="477"/>
    </location>
</feature>
<evidence type="ECO:0000313" key="14">
    <source>
        <dbReference type="EMBL" id="OQJ62028.1"/>
    </source>
</evidence>
<protein>
    <recommendedName>
        <fullName evidence="7 12">Coproporphyrinogen III oxidase</fullName>
        <ecNumber evidence="6 12">1.3.3.15</ecNumber>
    </recommendedName>
</protein>
<proteinExistence type="inferred from homology"/>
<dbReference type="Gene3D" id="3.90.660.20">
    <property type="entry name" value="Protoporphyrinogen oxidase, mitochondrial, domain 2"/>
    <property type="match status" value="1"/>
</dbReference>
<dbReference type="Gene3D" id="3.50.50.60">
    <property type="entry name" value="FAD/NAD(P)-binding domain"/>
    <property type="match status" value="1"/>
</dbReference>
<reference evidence="14" key="1">
    <citation type="submission" date="2017-08" db="EMBL/GenBank/DDBJ databases">
        <title>Genomes of multiple Clavibacter strains from different subspecies.</title>
        <authorList>
            <person name="Yuan X.-K."/>
            <person name="Li X.-S."/>
            <person name="Nie J."/>
            <person name="De Boer S.H."/>
        </authorList>
    </citation>
    <scope>NUCLEOTIDE SEQUENCE [LARGE SCALE GENOMIC DNA]</scope>
    <source>
        <strain evidence="14">ATCC 33566</strain>
    </source>
</reference>
<keyword evidence="9 12" id="KW-0274">FAD</keyword>
<accession>A0A225C5I1</accession>
<evidence type="ECO:0000256" key="9">
    <source>
        <dbReference type="ARBA" id="ARBA00022827"/>
    </source>
</evidence>
<dbReference type="GO" id="GO:0006783">
    <property type="term" value="P:heme biosynthetic process"/>
    <property type="evidence" value="ECO:0007669"/>
    <property type="project" value="UniProtKB-UniRule"/>
</dbReference>
<comment type="catalytic activity">
    <reaction evidence="1">
        <text>coproporphyrinogen III + 3 O2 = coproporphyrin III + 3 H2O2</text>
        <dbReference type="Rhea" id="RHEA:43436"/>
        <dbReference type="ChEBI" id="CHEBI:15379"/>
        <dbReference type="ChEBI" id="CHEBI:16240"/>
        <dbReference type="ChEBI" id="CHEBI:57309"/>
        <dbReference type="ChEBI" id="CHEBI:131725"/>
        <dbReference type="EC" id="1.3.3.15"/>
    </reaction>
    <physiologicalReaction direction="left-to-right" evidence="1">
        <dbReference type="Rhea" id="RHEA:43437"/>
    </physiologicalReaction>
</comment>
<dbReference type="SUPFAM" id="SSF51905">
    <property type="entry name" value="FAD/NAD(P)-binding domain"/>
    <property type="match status" value="1"/>
</dbReference>
<evidence type="ECO:0000256" key="4">
    <source>
        <dbReference type="ARBA" id="ARBA00004744"/>
    </source>
</evidence>
<dbReference type="OrthoDB" id="3450553at2"/>
<sequence>MASDPRQAAGEVDPTDVVVVGGGVGGLIAARACALAGRRVILVEASPALGGTVGSHVVDGLRLDSGAESFATRRGTVAAYLGELGLADRIVQPNPDGAWVQLAERAIQLPRTGLLGIPAHPFDLTIATAIGRVGVVRAKADLALPASVGAKERTLGGLVRARMGDRVVDRLVAPIVSGVHSAHPDEVDADSVAPGLRAGLAEHGSLGRAVASMRAASPAGSAVSGVVGGVHLLVDALVADLQRLGVDVRTSLAVESVHRHRSHEGAAAFDDWHVELADGRGIDAAGVVLAIPAAGLVRLFSGLAPRAVTEGWPEPSSVELVTLVVRAPELDAAPRGTGVLVSADVPDVRAKALTHATAKWPWLKDLAGDRHVLRLSYGRAGGNDDTAAVPDDELTAIAVRDASALLGTDLAGRVTGSARVRWTNALPFAASGHRERVQAVRDEAAEHPGLEITGSAVAGTGLASVVADAVAAADRVLARR</sequence>
<evidence type="ECO:0000256" key="5">
    <source>
        <dbReference type="ARBA" id="ARBA00008310"/>
    </source>
</evidence>
<evidence type="ECO:0000256" key="2">
    <source>
        <dbReference type="ARBA" id="ARBA00001974"/>
    </source>
</evidence>
<dbReference type="InterPro" id="IPR036188">
    <property type="entry name" value="FAD/NAD-bd_sf"/>
</dbReference>
<name>A0A225C5I1_9MICO</name>
<dbReference type="Pfam" id="PF01593">
    <property type="entry name" value="Amino_oxidase"/>
    <property type="match status" value="1"/>
</dbReference>
<dbReference type="PRINTS" id="PR00411">
    <property type="entry name" value="PNDRDTASEI"/>
</dbReference>
<organism evidence="14 15">
    <name type="scientific">Clavibacter tessellarius</name>
    <dbReference type="NCBI Taxonomy" id="31965"/>
    <lineage>
        <taxon>Bacteria</taxon>
        <taxon>Bacillati</taxon>
        <taxon>Actinomycetota</taxon>
        <taxon>Actinomycetes</taxon>
        <taxon>Micrococcales</taxon>
        <taxon>Microbacteriaceae</taxon>
        <taxon>Clavibacter</taxon>
    </lineage>
</organism>
<dbReference type="PANTHER" id="PTHR42923">
    <property type="entry name" value="PROTOPORPHYRINOGEN OXIDASE"/>
    <property type="match status" value="1"/>
</dbReference>
<comment type="similarity">
    <text evidence="5 12">Belongs to the protoporphyrinogen/coproporphyrinogen oxidase family. Coproporphyrinogen III oxidase subfamily.</text>
</comment>
<comment type="pathway">
    <text evidence="4 12">Porphyrin-containing compound metabolism; protoheme biosynthesis.</text>
</comment>
<dbReference type="Proteomes" id="UP000215316">
    <property type="component" value="Unassembled WGS sequence"/>
</dbReference>
<dbReference type="PANTHER" id="PTHR42923:SF3">
    <property type="entry name" value="PROTOPORPHYRINOGEN OXIDASE"/>
    <property type="match status" value="1"/>
</dbReference>
<evidence type="ECO:0000256" key="7">
    <source>
        <dbReference type="ARBA" id="ARBA00019046"/>
    </source>
</evidence>
<dbReference type="SUPFAM" id="SSF54373">
    <property type="entry name" value="FAD-linked reductases, C-terminal domain"/>
    <property type="match status" value="1"/>
</dbReference>
<comment type="caution">
    <text evidence="14">The sequence shown here is derived from an EMBL/GenBank/DDBJ whole genome shotgun (WGS) entry which is preliminary data.</text>
</comment>
<keyword evidence="10 12" id="KW-0560">Oxidoreductase</keyword>
<dbReference type="Gene3D" id="1.10.3110.10">
    <property type="entry name" value="protoporphyrinogen ix oxidase, domain 3"/>
    <property type="match status" value="1"/>
</dbReference>
<dbReference type="NCBIfam" id="TIGR00562">
    <property type="entry name" value="proto_IX_ox"/>
    <property type="match status" value="1"/>
</dbReference>
<dbReference type="GO" id="GO:0005737">
    <property type="term" value="C:cytoplasm"/>
    <property type="evidence" value="ECO:0007669"/>
    <property type="project" value="UniProtKB-SubCell"/>
</dbReference>
<evidence type="ECO:0000259" key="13">
    <source>
        <dbReference type="Pfam" id="PF01593"/>
    </source>
</evidence>